<accession>A0ABQ1UQQ2</accession>
<dbReference type="PROSITE" id="PS51782">
    <property type="entry name" value="LYSM"/>
    <property type="match status" value="1"/>
</dbReference>
<dbReference type="Proteomes" id="UP000632273">
    <property type="component" value="Unassembled WGS sequence"/>
</dbReference>
<feature type="domain" description="LysM" evidence="1">
    <location>
        <begin position="179"/>
        <end position="226"/>
    </location>
</feature>
<dbReference type="InterPro" id="IPR018392">
    <property type="entry name" value="LysM"/>
</dbReference>
<dbReference type="RefSeq" id="WP_188815838.1">
    <property type="nucleotide sequence ID" value="NZ_BMHT01000008.1"/>
</dbReference>
<keyword evidence="3" id="KW-1185">Reference proteome</keyword>
<comment type="caution">
    <text evidence="2">The sequence shown here is derived from an EMBL/GenBank/DDBJ whole genome shotgun (WGS) entry which is preliminary data.</text>
</comment>
<dbReference type="Pfam" id="PF19266">
    <property type="entry name" value="CIS_tube"/>
    <property type="match status" value="1"/>
</dbReference>
<evidence type="ECO:0000313" key="3">
    <source>
        <dbReference type="Proteomes" id="UP000632273"/>
    </source>
</evidence>
<evidence type="ECO:0000313" key="2">
    <source>
        <dbReference type="EMBL" id="GGF24438.1"/>
    </source>
</evidence>
<reference evidence="3" key="1">
    <citation type="journal article" date="2019" name="Int. J. Syst. Evol. Microbiol.">
        <title>The Global Catalogue of Microorganisms (GCM) 10K type strain sequencing project: providing services to taxonomists for standard genome sequencing and annotation.</title>
        <authorList>
            <consortium name="The Broad Institute Genomics Platform"/>
            <consortium name="The Broad Institute Genome Sequencing Center for Infectious Disease"/>
            <person name="Wu L."/>
            <person name="Ma J."/>
        </authorList>
    </citation>
    <scope>NUCLEOTIDE SEQUENCE [LARGE SCALE GENOMIC DNA]</scope>
    <source>
        <strain evidence="3">CGMCC 1.15197</strain>
    </source>
</reference>
<dbReference type="CDD" id="cd00118">
    <property type="entry name" value="LysM"/>
    <property type="match status" value="1"/>
</dbReference>
<proteinExistence type="predicted"/>
<dbReference type="EMBL" id="BMHT01000008">
    <property type="protein sequence ID" value="GGF24438.1"/>
    <property type="molecule type" value="Genomic_DNA"/>
</dbReference>
<name>A0ABQ1UQQ2_9BACT</name>
<organism evidence="2 3">
    <name type="scientific">Hymenobacter cavernae</name>
    <dbReference type="NCBI Taxonomy" id="2044852"/>
    <lineage>
        <taxon>Bacteria</taxon>
        <taxon>Pseudomonadati</taxon>
        <taxon>Bacteroidota</taxon>
        <taxon>Cytophagia</taxon>
        <taxon>Cytophagales</taxon>
        <taxon>Hymenobacteraceae</taxon>
        <taxon>Hymenobacter</taxon>
    </lineage>
</organism>
<sequence length="238" mass="26814">MLGELKKMTLTGYQNDRFDQPTGDVYTAVVNPETYTLNYEIQSNQEQASGTSANQPAFNRIAPRKLEFEFLFDSTGALQQTGLALPLSVGTNQGVWDQVEQFKKTVFYYNGSTHQPPFVILEWGKLRFKCKLEKVSVTYKLFKPDGTPIRAVAKASFVETTNDDLRVAQENARSPDLTHVRTVQAGDNLPLLCHRIYGDATLYGEVARVNHLINFRTLTVGQQLFFPPIEKTVNSKSK</sequence>
<dbReference type="InterPro" id="IPR045361">
    <property type="entry name" value="CIS_tube_prot_N"/>
</dbReference>
<gene>
    <name evidence="2" type="ORF">GCM10011383_40090</name>
</gene>
<evidence type="ECO:0000259" key="1">
    <source>
        <dbReference type="PROSITE" id="PS51782"/>
    </source>
</evidence>
<protein>
    <submittedName>
        <fullName evidence="2">Peptidase M23</fullName>
    </submittedName>
</protein>